<evidence type="ECO:0000313" key="2">
    <source>
        <dbReference type="EMBL" id="RUQ75757.1"/>
    </source>
</evidence>
<sequence length="221" mass="25242">MTGRNQPLGVSSTLLCRCNECMRANKHHIMFTDRSDGVYREGFFEFDEFFVVICGGCETRSFIKKSIRRRPDGNDSGEEVLSFDMFPPRVLRKIPNWLEKLPNEVCKIYEEINRAHQCGFFRLCTMGARSLIERVMIDKVGDNGSFKKNLDAMVNNKHISESQKEFLDSMIEMGHAVMHRGYSPDENAASTLLDLSDAIVFITYVAKERGDALKLSTPPRN</sequence>
<gene>
    <name evidence="2" type="ORF">EJ913_01185</name>
</gene>
<reference evidence="2 3" key="1">
    <citation type="submission" date="2018-12" db="EMBL/GenBank/DDBJ databases">
        <authorList>
            <person name="Yang Y."/>
        </authorList>
    </citation>
    <scope>NUCLEOTIDE SEQUENCE [LARGE SCALE GENOMIC DNA]</scope>
    <source>
        <strain evidence="2 3">GSF71</strain>
    </source>
</reference>
<dbReference type="InterPro" id="IPR025285">
    <property type="entry name" value="DUF4145"/>
</dbReference>
<evidence type="ECO:0000259" key="1">
    <source>
        <dbReference type="Pfam" id="PF13643"/>
    </source>
</evidence>
<protein>
    <submittedName>
        <fullName evidence="2">DUF4145 domain-containing protein</fullName>
    </submittedName>
</protein>
<dbReference type="Proteomes" id="UP000280346">
    <property type="component" value="Unassembled WGS sequence"/>
</dbReference>
<feature type="domain" description="DUF4145" evidence="1">
    <location>
        <begin position="113"/>
        <end position="196"/>
    </location>
</feature>
<name>A0A433JF33_9PROT</name>
<evidence type="ECO:0000313" key="3">
    <source>
        <dbReference type="Proteomes" id="UP000280346"/>
    </source>
</evidence>
<dbReference type="OrthoDB" id="7851676at2"/>
<accession>A0A433JF33</accession>
<dbReference type="AlphaFoldDB" id="A0A433JF33"/>
<dbReference type="Pfam" id="PF13643">
    <property type="entry name" value="DUF4145"/>
    <property type="match status" value="1"/>
</dbReference>
<dbReference type="EMBL" id="RZIJ01000001">
    <property type="protein sequence ID" value="RUQ75757.1"/>
    <property type="molecule type" value="Genomic_DNA"/>
</dbReference>
<comment type="caution">
    <text evidence="2">The sequence shown here is derived from an EMBL/GenBank/DDBJ whole genome shotgun (WGS) entry which is preliminary data.</text>
</comment>
<organism evidence="2 3">
    <name type="scientific">Azospirillum doebereinerae</name>
    <dbReference type="NCBI Taxonomy" id="92933"/>
    <lineage>
        <taxon>Bacteria</taxon>
        <taxon>Pseudomonadati</taxon>
        <taxon>Pseudomonadota</taxon>
        <taxon>Alphaproteobacteria</taxon>
        <taxon>Rhodospirillales</taxon>
        <taxon>Azospirillaceae</taxon>
        <taxon>Azospirillum</taxon>
    </lineage>
</organism>
<proteinExistence type="predicted"/>
<keyword evidence="3" id="KW-1185">Reference proteome</keyword>